<keyword evidence="3" id="KW-1185">Reference proteome</keyword>
<feature type="compositionally biased region" description="Basic and acidic residues" evidence="1">
    <location>
        <begin position="1"/>
        <end position="10"/>
    </location>
</feature>
<name>A0A7G2CF97_9TRYP</name>
<dbReference type="VEuPathDB" id="TriTrypDB:ADEAN_000428000"/>
<evidence type="ECO:0000256" key="1">
    <source>
        <dbReference type="SAM" id="MobiDB-lite"/>
    </source>
</evidence>
<feature type="compositionally biased region" description="Polar residues" evidence="1">
    <location>
        <begin position="19"/>
        <end position="36"/>
    </location>
</feature>
<dbReference type="AlphaFoldDB" id="A0A7G2CF97"/>
<dbReference type="OrthoDB" id="266701at2759"/>
<dbReference type="PANTHER" id="PTHR34066">
    <property type="entry name" value="GROWTH FACTOR 2"/>
    <property type="match status" value="1"/>
</dbReference>
<dbReference type="EMBL" id="LR877151">
    <property type="protein sequence ID" value="CAD2216802.1"/>
    <property type="molecule type" value="Genomic_DNA"/>
</dbReference>
<dbReference type="Proteomes" id="UP000515908">
    <property type="component" value="Chromosome 07"/>
</dbReference>
<proteinExistence type="predicted"/>
<protein>
    <submittedName>
        <fullName evidence="2">Uncharacterized protein</fullName>
    </submittedName>
</protein>
<dbReference type="PANTHER" id="PTHR34066:SF1">
    <property type="entry name" value="DUF1764 FAMILY PROTEIN"/>
    <property type="match status" value="1"/>
</dbReference>
<feature type="region of interest" description="Disordered" evidence="1">
    <location>
        <begin position="51"/>
        <end position="78"/>
    </location>
</feature>
<gene>
    <name evidence="2" type="ORF">ADEAN_000428000</name>
</gene>
<sequence>MHDKSLAKNKKEAKRVPPNSGNGQKPKSKPIVTTTADSDDISDIFSSIKAVKKKESAPATTAAPLPQKKTQKRDGLYRAPEKSIELPDSEFFVSGKFVSAKGIEKGKTPIGTASAEEDTLSKSEGVNRIISMDELQTMISKNPRAGTTPNCPFDCDCCF</sequence>
<accession>A0A7G2CF97</accession>
<dbReference type="InterPro" id="IPR013885">
    <property type="entry name" value="DUF1764_euk"/>
</dbReference>
<organism evidence="2 3">
    <name type="scientific">Angomonas deanei</name>
    <dbReference type="NCBI Taxonomy" id="59799"/>
    <lineage>
        <taxon>Eukaryota</taxon>
        <taxon>Discoba</taxon>
        <taxon>Euglenozoa</taxon>
        <taxon>Kinetoplastea</taxon>
        <taxon>Metakinetoplastina</taxon>
        <taxon>Trypanosomatida</taxon>
        <taxon>Trypanosomatidae</taxon>
        <taxon>Strigomonadinae</taxon>
        <taxon>Angomonas</taxon>
    </lineage>
</organism>
<feature type="region of interest" description="Disordered" evidence="1">
    <location>
        <begin position="1"/>
        <end position="36"/>
    </location>
</feature>
<dbReference type="Pfam" id="PF08576">
    <property type="entry name" value="DUF1764"/>
    <property type="match status" value="1"/>
</dbReference>
<evidence type="ECO:0000313" key="3">
    <source>
        <dbReference type="Proteomes" id="UP000515908"/>
    </source>
</evidence>
<reference evidence="2 3" key="1">
    <citation type="submission" date="2020-08" db="EMBL/GenBank/DDBJ databases">
        <authorList>
            <person name="Newling K."/>
            <person name="Davey J."/>
            <person name="Forrester S."/>
        </authorList>
    </citation>
    <scope>NUCLEOTIDE SEQUENCE [LARGE SCALE GENOMIC DNA]</scope>
    <source>
        <strain evidence="3">Crithidia deanei Carvalho (ATCC PRA-265)</strain>
    </source>
</reference>
<evidence type="ECO:0000313" key="2">
    <source>
        <dbReference type="EMBL" id="CAD2216802.1"/>
    </source>
</evidence>